<evidence type="ECO:0000256" key="11">
    <source>
        <dbReference type="SAM" id="MobiDB-lite"/>
    </source>
</evidence>
<evidence type="ECO:0000259" key="12">
    <source>
        <dbReference type="PROSITE" id="PS50003"/>
    </source>
</evidence>
<evidence type="ECO:0000256" key="5">
    <source>
        <dbReference type="ARBA" id="ARBA00022723"/>
    </source>
</evidence>
<dbReference type="InterPro" id="IPR056761">
    <property type="entry name" value="Ufl1-like_C"/>
</dbReference>
<comment type="caution">
    <text evidence="14">The sequence shown here is derived from an EMBL/GenBank/DDBJ whole genome shotgun (WGS) entry which is preliminary data.</text>
</comment>
<dbReference type="GO" id="GO:0005789">
    <property type="term" value="C:endoplasmic reticulum membrane"/>
    <property type="evidence" value="ECO:0007669"/>
    <property type="project" value="TreeGrafter"/>
</dbReference>
<feature type="domain" description="PH" evidence="12">
    <location>
        <begin position="771"/>
        <end position="867"/>
    </location>
</feature>
<dbReference type="GO" id="GO:0034976">
    <property type="term" value="P:response to endoplasmic reticulum stress"/>
    <property type="evidence" value="ECO:0007669"/>
    <property type="project" value="TreeGrafter"/>
</dbReference>
<dbReference type="Pfam" id="PF01363">
    <property type="entry name" value="FYVE"/>
    <property type="match status" value="1"/>
</dbReference>
<evidence type="ECO:0000256" key="3">
    <source>
        <dbReference type="ARBA" id="ARBA00014160"/>
    </source>
</evidence>
<dbReference type="InterPro" id="IPR037871">
    <property type="entry name" value="PH_Phafin"/>
</dbReference>
<dbReference type="InterPro" id="IPR017455">
    <property type="entry name" value="Znf_FYVE-rel"/>
</dbReference>
<reference evidence="14" key="1">
    <citation type="submission" date="2023-06" db="EMBL/GenBank/DDBJ databases">
        <title>Genomic analysis of the entomopathogenic nematode Steinernema hermaphroditum.</title>
        <authorList>
            <person name="Schwarz E.M."/>
            <person name="Heppert J.K."/>
            <person name="Baniya A."/>
            <person name="Schwartz H.T."/>
            <person name="Tan C.-H."/>
            <person name="Antoshechkin I."/>
            <person name="Sternberg P.W."/>
            <person name="Goodrich-Blair H."/>
            <person name="Dillman A.R."/>
        </authorList>
    </citation>
    <scope>NUCLEOTIDE SEQUENCE</scope>
    <source>
        <strain evidence="14">PS9179</strain>
        <tissue evidence="14">Whole animal</tissue>
    </source>
</reference>
<feature type="compositionally biased region" description="Basic residues" evidence="11">
    <location>
        <begin position="421"/>
        <end position="433"/>
    </location>
</feature>
<keyword evidence="4" id="KW-0808">Transferase</keyword>
<dbReference type="PROSITE" id="PS50003">
    <property type="entry name" value="PH_DOMAIN"/>
    <property type="match status" value="1"/>
</dbReference>
<feature type="region of interest" description="Disordered" evidence="11">
    <location>
        <begin position="960"/>
        <end position="1011"/>
    </location>
</feature>
<dbReference type="Gene3D" id="3.30.40.10">
    <property type="entry name" value="Zinc/RING finger domain, C3HC4 (zinc finger)"/>
    <property type="match status" value="1"/>
</dbReference>
<dbReference type="SUPFAM" id="SSF50729">
    <property type="entry name" value="PH domain-like"/>
    <property type="match status" value="1"/>
</dbReference>
<evidence type="ECO:0000313" key="15">
    <source>
        <dbReference type="Proteomes" id="UP001175271"/>
    </source>
</evidence>
<keyword evidence="7" id="KW-0833">Ubl conjugation pathway</keyword>
<dbReference type="AlphaFoldDB" id="A0AA39LI59"/>
<organism evidence="14 15">
    <name type="scientific">Steinernema hermaphroditum</name>
    <dbReference type="NCBI Taxonomy" id="289476"/>
    <lineage>
        <taxon>Eukaryota</taxon>
        <taxon>Metazoa</taxon>
        <taxon>Ecdysozoa</taxon>
        <taxon>Nematoda</taxon>
        <taxon>Chromadorea</taxon>
        <taxon>Rhabditida</taxon>
        <taxon>Tylenchina</taxon>
        <taxon>Panagrolaimomorpha</taxon>
        <taxon>Strongyloidoidea</taxon>
        <taxon>Steinernematidae</taxon>
        <taxon>Steinernema</taxon>
    </lineage>
</organism>
<dbReference type="InterPro" id="IPR055251">
    <property type="entry name" value="SOS1_NGEF_PH"/>
</dbReference>
<dbReference type="PROSITE" id="PS50178">
    <property type="entry name" value="ZF_FYVE"/>
    <property type="match status" value="1"/>
</dbReference>
<dbReference type="InterPro" id="IPR056580">
    <property type="entry name" value="Ufl1_dom"/>
</dbReference>
<name>A0AA39LI59_9BILA</name>
<dbReference type="SMART" id="SM00233">
    <property type="entry name" value="PH"/>
    <property type="match status" value="1"/>
</dbReference>
<dbReference type="Pfam" id="PF25041">
    <property type="entry name" value="UFL1_C"/>
    <property type="match status" value="1"/>
</dbReference>
<keyword evidence="15" id="KW-1185">Reference proteome</keyword>
<evidence type="ECO:0000256" key="6">
    <source>
        <dbReference type="ARBA" id="ARBA00022771"/>
    </source>
</evidence>
<dbReference type="GO" id="GO:0061666">
    <property type="term" value="F:UFM1 ligase activity"/>
    <property type="evidence" value="ECO:0007669"/>
    <property type="project" value="InterPro"/>
</dbReference>
<dbReference type="InterPro" id="IPR056579">
    <property type="entry name" value="Ufl1_N"/>
</dbReference>
<sequence>MTTWADIQKLAADLQRVQLTEGAKKLSENNCIEVVHKLITAQILDLIFTTDGKEYITKKHLITEIRNECLAHDGRAPIGDIAAALRVEFGQIEAQIDDVVTEDDEFFVCNGELISRDYIRKLCMEVDAKLQEMGSLSLQHLTKTMHVPTEVLNNHILANVGSTIDAVQYGDILYTSTYLRCQRNALRAVLSALTRVTPLSRIQQHLNVSPSLFSSLWDELRELKAVPGSIVGNKNSTNALYVPSIHDRMVKQYTLNTFHEHQVIDFGTLKKLFITDPAQYLKQVFSKEDIKKNLIIFPNCAISTELWQEVEKTVEDEMSKMDYCDLAHAIPPTVPFEDSDIDVAGQLLLKKHNDWRITESGLCYDTRIIGKVIKGLDSFIADKAEAMAPEYAKQMRQQQPHKAKADSKKAADDDDWDTNGGKKKKGGKQKGGKQSKAAEEPKQQSASITIPSDEILKEMKSQCELPEELVDEIGDDIKRQIDLVFRDRVEAALLNIHQSAAQSQKKTLQLLQQQIQNLYGNICMFQQGTSEFDDAPAMSLKSHLLRTLCTDLANAILEYVSGASNIGSLTPKMRTEVINGLPSSEAKESITELYSHLLDLDKFLESANVASPARLRSPDRKLMEDIKEAHVADLRTQLETCNDPAASFLLAVLIFLATRLNTYVHASGKFVRDLLSHIEKAEDVKSSEVRLLNECHRLVVASLKKNGDDNEGEELVEKIGELKTLIKRDRSRSFALGDMDRLVNSVANERRIANIENCFRGGVKLQEKGRVLVGEGVLVKMCRKKSKPRQFFLFNDILVYGNIMFNKKKYNNQRIIPLEDVSLDDLPDDGESKNGWIIKTRAKSFAVYAATPTEKTEWMQHIDRCVQDLIKRGGKVAATEHAAVWIPDSEADNCMCCYSARFSVLQRRHHCRACGNVVCGSCSTHNLIVNGVSKRPVRVCDTCYEKSTLESAQKATTSLTVTAAPVQHGNDSSESDEEDVKTGESAQTGDDIYAPPTFYRGENGTPSKTSP</sequence>
<dbReference type="GO" id="GO:0032434">
    <property type="term" value="P:regulation of proteasomal ubiquitin-dependent protein catabolic process"/>
    <property type="evidence" value="ECO:0007669"/>
    <property type="project" value="TreeGrafter"/>
</dbReference>
<evidence type="ECO:0000256" key="4">
    <source>
        <dbReference type="ARBA" id="ARBA00022679"/>
    </source>
</evidence>
<dbReference type="CDD" id="cd01218">
    <property type="entry name" value="PH_Phafin2-like"/>
    <property type="match status" value="1"/>
</dbReference>
<dbReference type="PANTHER" id="PTHR31057">
    <property type="entry name" value="E3 UFM1-PROTEIN LIGASE 1"/>
    <property type="match status" value="1"/>
</dbReference>
<evidence type="ECO:0000256" key="9">
    <source>
        <dbReference type="ARBA" id="ARBA00030452"/>
    </source>
</evidence>
<dbReference type="Gene3D" id="2.30.29.30">
    <property type="entry name" value="Pleckstrin-homology domain (PH domain)/Phosphotyrosine-binding domain (PTB)"/>
    <property type="match status" value="1"/>
</dbReference>
<evidence type="ECO:0000256" key="10">
    <source>
        <dbReference type="PROSITE-ProRule" id="PRU00091"/>
    </source>
</evidence>
<comment type="similarity">
    <text evidence="2">Belongs to the UFL1 family.</text>
</comment>
<dbReference type="GO" id="GO:0031410">
    <property type="term" value="C:cytoplasmic vesicle"/>
    <property type="evidence" value="ECO:0007669"/>
    <property type="project" value="UniProtKB-ARBA"/>
</dbReference>
<dbReference type="Pfam" id="PF23659">
    <property type="entry name" value="UFL1"/>
    <property type="match status" value="1"/>
</dbReference>
<dbReference type="FunFam" id="2.30.29.30:FF:000167">
    <property type="entry name" value="Pleckstrin homology domain-containing family F member 2"/>
    <property type="match status" value="1"/>
</dbReference>
<dbReference type="GO" id="GO:1990592">
    <property type="term" value="P:protein K69-linked ufmylation"/>
    <property type="evidence" value="ECO:0007669"/>
    <property type="project" value="TreeGrafter"/>
</dbReference>
<dbReference type="EMBL" id="JAUCMV010000005">
    <property type="protein sequence ID" value="KAK0398626.1"/>
    <property type="molecule type" value="Genomic_DNA"/>
</dbReference>
<keyword evidence="5" id="KW-0479">Metal-binding</keyword>
<keyword evidence="6 10" id="KW-0863">Zinc-finger</keyword>
<dbReference type="InterPro" id="IPR000306">
    <property type="entry name" value="Znf_FYVE"/>
</dbReference>
<dbReference type="Proteomes" id="UP001175271">
    <property type="component" value="Unassembled WGS sequence"/>
</dbReference>
<accession>A0AA39LI59</accession>
<evidence type="ECO:0000256" key="1">
    <source>
        <dbReference type="ARBA" id="ARBA00003950"/>
    </source>
</evidence>
<evidence type="ECO:0000256" key="7">
    <source>
        <dbReference type="ARBA" id="ARBA00022786"/>
    </source>
</evidence>
<dbReference type="SMART" id="SM00064">
    <property type="entry name" value="FYVE"/>
    <property type="match status" value="1"/>
</dbReference>
<dbReference type="InterPro" id="IPR011993">
    <property type="entry name" value="PH-like_dom_sf"/>
</dbReference>
<gene>
    <name evidence="14" type="ORF">QR680_002681</name>
</gene>
<feature type="region of interest" description="Disordered" evidence="11">
    <location>
        <begin position="391"/>
        <end position="453"/>
    </location>
</feature>
<protein>
    <recommendedName>
        <fullName evidence="3">E3 UFM1-protein ligase 1 homolog</fullName>
    </recommendedName>
    <alternativeName>
        <fullName evidence="9">E3 UFM1-protein transferase 1 homolog</fullName>
    </alternativeName>
</protein>
<evidence type="ECO:0000256" key="2">
    <source>
        <dbReference type="ARBA" id="ARBA00010789"/>
    </source>
</evidence>
<feature type="domain" description="FYVE-type" evidence="13">
    <location>
        <begin position="888"/>
        <end position="948"/>
    </location>
</feature>
<dbReference type="Pfam" id="PF22697">
    <property type="entry name" value="SOS1_NGEF_PH"/>
    <property type="match status" value="1"/>
</dbReference>
<dbReference type="GO" id="GO:0008270">
    <property type="term" value="F:zinc ion binding"/>
    <property type="evidence" value="ECO:0007669"/>
    <property type="project" value="UniProtKB-KW"/>
</dbReference>
<evidence type="ECO:0000256" key="8">
    <source>
        <dbReference type="ARBA" id="ARBA00022833"/>
    </source>
</evidence>
<dbReference type="SUPFAM" id="SSF57903">
    <property type="entry name" value="FYVE/PHD zinc finger"/>
    <property type="match status" value="1"/>
</dbReference>
<keyword evidence="8" id="KW-0862">Zinc</keyword>
<proteinExistence type="inferred from homology"/>
<evidence type="ECO:0000259" key="13">
    <source>
        <dbReference type="PROSITE" id="PS50178"/>
    </source>
</evidence>
<dbReference type="PANTHER" id="PTHR31057:SF0">
    <property type="entry name" value="E3 UFM1-PROTEIN LIGASE 1"/>
    <property type="match status" value="1"/>
</dbReference>
<evidence type="ECO:0000313" key="14">
    <source>
        <dbReference type="EMBL" id="KAK0398626.1"/>
    </source>
</evidence>
<dbReference type="InterPro" id="IPR011011">
    <property type="entry name" value="Znf_FYVE_PHD"/>
</dbReference>
<dbReference type="InterPro" id="IPR018611">
    <property type="entry name" value="Ufl1"/>
</dbReference>
<dbReference type="Pfam" id="PF09743">
    <property type="entry name" value="E3_UFM1_ligase"/>
    <property type="match status" value="1"/>
</dbReference>
<dbReference type="InterPro" id="IPR001849">
    <property type="entry name" value="PH_domain"/>
</dbReference>
<comment type="function">
    <text evidence="1">E3 UFM1-protein ligase that mediates ufmylation of target proteins.</text>
</comment>
<dbReference type="InterPro" id="IPR013083">
    <property type="entry name" value="Znf_RING/FYVE/PHD"/>
</dbReference>